<comment type="caution">
    <text evidence="1">The sequence shown here is derived from an EMBL/GenBank/DDBJ whole genome shotgun (WGS) entry which is preliminary data.</text>
</comment>
<dbReference type="Proteomes" id="UP000292884">
    <property type="component" value="Unassembled WGS sequence"/>
</dbReference>
<dbReference type="RefSeq" id="WP_131554769.1">
    <property type="nucleotide sequence ID" value="NZ_SJSK01000005.1"/>
</dbReference>
<keyword evidence="2" id="KW-1185">Reference proteome</keyword>
<organism evidence="1 2">
    <name type="scientific">Pedobacter frigiditerrae</name>
    <dbReference type="NCBI Taxonomy" id="2530452"/>
    <lineage>
        <taxon>Bacteria</taxon>
        <taxon>Pseudomonadati</taxon>
        <taxon>Bacteroidota</taxon>
        <taxon>Sphingobacteriia</taxon>
        <taxon>Sphingobacteriales</taxon>
        <taxon>Sphingobacteriaceae</taxon>
        <taxon>Pedobacter</taxon>
    </lineage>
</organism>
<evidence type="ECO:0000313" key="2">
    <source>
        <dbReference type="Proteomes" id="UP000292884"/>
    </source>
</evidence>
<protein>
    <submittedName>
        <fullName evidence="1">Uncharacterized protein</fullName>
    </submittedName>
</protein>
<dbReference type="EMBL" id="SJSK01000005">
    <property type="protein sequence ID" value="TCC88715.1"/>
    <property type="molecule type" value="Genomic_DNA"/>
</dbReference>
<dbReference type="AlphaFoldDB" id="A0A4R0MPF9"/>
<evidence type="ECO:0000313" key="1">
    <source>
        <dbReference type="EMBL" id="TCC88715.1"/>
    </source>
</evidence>
<name>A0A4R0MPF9_9SPHI</name>
<dbReference type="OrthoDB" id="960317at2"/>
<sequence>MKKLFTILLATILFVGCKKDEPTAKADLYPDQPVSTPSISAIATFHQNVQFYQPFVYRYDPTSSKWTARILSHFSTIPASDPTALGFTNAAVADSGTSMFDMVKLYTAETGTTNIKTVKINADKVLQFFPDFVGAKTGIVKVVVQDVTLTRANLTTFKIGISGSGTYDENTKVIDLEVKFNETAIGGTSQTIKYKISPVALVLN</sequence>
<reference evidence="1 2" key="1">
    <citation type="submission" date="2019-02" db="EMBL/GenBank/DDBJ databases">
        <title>Pedobacter sp. RP-1-13 sp. nov., isolated from Arctic soil.</title>
        <authorList>
            <person name="Dahal R.H."/>
        </authorList>
    </citation>
    <scope>NUCLEOTIDE SEQUENCE [LARGE SCALE GENOMIC DNA]</scope>
    <source>
        <strain evidence="1 2">RP-1-13</strain>
    </source>
</reference>
<accession>A0A4R0MPF9</accession>
<proteinExistence type="predicted"/>
<dbReference type="PROSITE" id="PS51257">
    <property type="entry name" value="PROKAR_LIPOPROTEIN"/>
    <property type="match status" value="1"/>
</dbReference>
<gene>
    <name evidence="1" type="ORF">EZ428_18945</name>
</gene>